<dbReference type="AlphaFoldDB" id="A0A427Y212"/>
<evidence type="ECO:0000256" key="1">
    <source>
        <dbReference type="SAM" id="Phobius"/>
    </source>
</evidence>
<keyword evidence="1" id="KW-0472">Membrane</keyword>
<accession>A0A427Y212</accession>
<proteinExistence type="predicted"/>
<dbReference type="Proteomes" id="UP000279236">
    <property type="component" value="Unassembled WGS sequence"/>
</dbReference>
<evidence type="ECO:0008006" key="4">
    <source>
        <dbReference type="Google" id="ProtNLM"/>
    </source>
</evidence>
<evidence type="ECO:0000313" key="2">
    <source>
        <dbReference type="EMBL" id="RSH85063.1"/>
    </source>
</evidence>
<reference evidence="2 3" key="1">
    <citation type="submission" date="2018-11" db="EMBL/GenBank/DDBJ databases">
        <title>Genome sequence of Apiotrichum porosum DSM 27194.</title>
        <authorList>
            <person name="Aliyu H."/>
            <person name="Gorte O."/>
            <person name="Ochsenreither K."/>
        </authorList>
    </citation>
    <scope>NUCLEOTIDE SEQUENCE [LARGE SCALE GENOMIC DNA]</scope>
    <source>
        <strain evidence="2 3">DSM 27194</strain>
    </source>
</reference>
<organism evidence="2 3">
    <name type="scientific">Apiotrichum porosum</name>
    <dbReference type="NCBI Taxonomy" id="105984"/>
    <lineage>
        <taxon>Eukaryota</taxon>
        <taxon>Fungi</taxon>
        <taxon>Dikarya</taxon>
        <taxon>Basidiomycota</taxon>
        <taxon>Agaricomycotina</taxon>
        <taxon>Tremellomycetes</taxon>
        <taxon>Trichosporonales</taxon>
        <taxon>Trichosporonaceae</taxon>
        <taxon>Apiotrichum</taxon>
    </lineage>
</organism>
<keyword evidence="1" id="KW-0812">Transmembrane</keyword>
<gene>
    <name evidence="2" type="ORF">EHS24_006653</name>
</gene>
<comment type="caution">
    <text evidence="2">The sequence shown here is derived from an EMBL/GenBank/DDBJ whole genome shotgun (WGS) entry which is preliminary data.</text>
</comment>
<dbReference type="GeneID" id="39591196"/>
<keyword evidence="1" id="KW-1133">Transmembrane helix</keyword>
<keyword evidence="3" id="KW-1185">Reference proteome</keyword>
<sequence length="252" mass="28764">MSRGNTADVELHKVITTFNAQQDVLVAIVKDRTDIKGNVGELYIQQFDPNGAWVQIAYHPPPNEKRVEHKIPIDPPLQSPFEAQLRLTKWKIEAYNKFKVPLIPRVYYFKLPNIFPFVAPAVIMLGALFFTLWGTGSHADWLREWVATNIGSKFTLWAAYFAAAMHQHLVLEPAYMLYLTGKYGTPLVPRLKWVLCNMVVGFGALDAFFECIMYERIRTVYRQTDVGDIGSNVKGVENPFIEAKKLASKKKE</sequence>
<evidence type="ECO:0000313" key="3">
    <source>
        <dbReference type="Proteomes" id="UP000279236"/>
    </source>
</evidence>
<feature type="transmembrane region" description="Helical" evidence="1">
    <location>
        <begin position="154"/>
        <end position="171"/>
    </location>
</feature>
<dbReference type="RefSeq" id="XP_028478511.1">
    <property type="nucleotide sequence ID" value="XM_028622059.1"/>
</dbReference>
<protein>
    <recommendedName>
        <fullName evidence="4">DUF2470 domain-containing protein</fullName>
    </recommendedName>
</protein>
<name>A0A427Y212_9TREE</name>
<feature type="transmembrane region" description="Helical" evidence="1">
    <location>
        <begin position="114"/>
        <end position="133"/>
    </location>
</feature>
<feature type="transmembrane region" description="Helical" evidence="1">
    <location>
        <begin position="191"/>
        <end position="209"/>
    </location>
</feature>
<dbReference type="OrthoDB" id="5553410at2759"/>
<dbReference type="EMBL" id="RSCE01000003">
    <property type="protein sequence ID" value="RSH85063.1"/>
    <property type="molecule type" value="Genomic_DNA"/>
</dbReference>